<feature type="region of interest" description="Disordered" evidence="1">
    <location>
        <begin position="1"/>
        <end position="30"/>
    </location>
</feature>
<dbReference type="EMBL" id="JAHRIQ010093489">
    <property type="protein sequence ID" value="MEQ2251435.1"/>
    <property type="molecule type" value="Genomic_DNA"/>
</dbReference>
<evidence type="ECO:0000256" key="1">
    <source>
        <dbReference type="SAM" id="MobiDB-lite"/>
    </source>
</evidence>
<name>A0ABV0V453_9TELE</name>
<protein>
    <submittedName>
        <fullName evidence="2">Uncharacterized protein</fullName>
    </submittedName>
</protein>
<accession>A0ABV0V453</accession>
<gene>
    <name evidence="2" type="ORF">ILYODFUR_010890</name>
</gene>
<organism evidence="2 3">
    <name type="scientific">Ilyodon furcidens</name>
    <name type="common">goldbreast splitfin</name>
    <dbReference type="NCBI Taxonomy" id="33524"/>
    <lineage>
        <taxon>Eukaryota</taxon>
        <taxon>Metazoa</taxon>
        <taxon>Chordata</taxon>
        <taxon>Craniata</taxon>
        <taxon>Vertebrata</taxon>
        <taxon>Euteleostomi</taxon>
        <taxon>Actinopterygii</taxon>
        <taxon>Neopterygii</taxon>
        <taxon>Teleostei</taxon>
        <taxon>Neoteleostei</taxon>
        <taxon>Acanthomorphata</taxon>
        <taxon>Ovalentaria</taxon>
        <taxon>Atherinomorphae</taxon>
        <taxon>Cyprinodontiformes</taxon>
        <taxon>Goodeidae</taxon>
        <taxon>Ilyodon</taxon>
    </lineage>
</organism>
<comment type="caution">
    <text evidence="2">The sequence shown here is derived from an EMBL/GenBank/DDBJ whole genome shotgun (WGS) entry which is preliminary data.</text>
</comment>
<keyword evidence="3" id="KW-1185">Reference proteome</keyword>
<evidence type="ECO:0000313" key="2">
    <source>
        <dbReference type="EMBL" id="MEQ2251435.1"/>
    </source>
</evidence>
<evidence type="ECO:0000313" key="3">
    <source>
        <dbReference type="Proteomes" id="UP001482620"/>
    </source>
</evidence>
<sequence>MFPRRESRLSVEAGHGGAPEIAFPQSVSQSGEQAIRRVGGQVQRSRAGRTSRPLLPDRLSRFSHARCSSQAACVSSDAVQFGKRGSRSWRKHVRTQEQADLHRGGCSLRVCWVPSHGSSLGKDTSAGESVGKFVPVIIIYSGDAQRFHPFGNR</sequence>
<proteinExistence type="predicted"/>
<reference evidence="2 3" key="1">
    <citation type="submission" date="2021-06" db="EMBL/GenBank/DDBJ databases">
        <authorList>
            <person name="Palmer J.M."/>
        </authorList>
    </citation>
    <scope>NUCLEOTIDE SEQUENCE [LARGE SCALE GENOMIC DNA]</scope>
    <source>
        <strain evidence="3">if_2019</strain>
        <tissue evidence="2">Muscle</tissue>
    </source>
</reference>
<dbReference type="Proteomes" id="UP001482620">
    <property type="component" value="Unassembled WGS sequence"/>
</dbReference>